<proteinExistence type="predicted"/>
<dbReference type="RefSeq" id="WP_050374099.1">
    <property type="nucleotide sequence ID" value="NZ_KQ257831.1"/>
</dbReference>
<evidence type="ECO:0000313" key="8">
    <source>
        <dbReference type="EMBL" id="KND28105.1"/>
    </source>
</evidence>
<comment type="caution">
    <text evidence="8">The sequence shown here is derived from an EMBL/GenBank/DDBJ whole genome shotgun (WGS) entry which is preliminary data.</text>
</comment>
<evidence type="ECO:0000259" key="5">
    <source>
        <dbReference type="Pfam" id="PF08531"/>
    </source>
</evidence>
<dbReference type="Pfam" id="PF17389">
    <property type="entry name" value="Bac_rhamnosid6H"/>
    <property type="match status" value="1"/>
</dbReference>
<dbReference type="InterPro" id="IPR012341">
    <property type="entry name" value="6hp_glycosidase-like_sf"/>
</dbReference>
<evidence type="ECO:0000256" key="3">
    <source>
        <dbReference type="ARBA" id="ARBA00022801"/>
    </source>
</evidence>
<dbReference type="InterPro" id="IPR019546">
    <property type="entry name" value="TAT_signal_bac_arc"/>
</dbReference>
<feature type="domain" description="Bacterial alpha-L-rhamnosidase N-terminal" evidence="5">
    <location>
        <begin position="192"/>
        <end position="262"/>
    </location>
</feature>
<dbReference type="Pfam" id="PF25788">
    <property type="entry name" value="Ig_Rha78A_N"/>
    <property type="match status" value="1"/>
</dbReference>
<dbReference type="InterPro" id="IPR035396">
    <property type="entry name" value="Bac_rhamnosid6H"/>
</dbReference>
<comment type="catalytic activity">
    <reaction evidence="1">
        <text>Hydrolysis of terminal non-reducing alpha-L-rhamnose residues in alpha-L-rhamnosides.</text>
        <dbReference type="EC" id="3.2.1.40"/>
    </reaction>
</comment>
<evidence type="ECO:0000313" key="9">
    <source>
        <dbReference type="Proteomes" id="UP000037151"/>
    </source>
</evidence>
<dbReference type="EC" id="3.2.1.40" evidence="2"/>
<feature type="domain" description="Alpha-L-rhamnosidase concanavalin-like" evidence="4">
    <location>
        <begin position="486"/>
        <end position="596"/>
    </location>
</feature>
<feature type="domain" description="Alpha-L-rhamnosidase C-terminal" evidence="7">
    <location>
        <begin position="956"/>
        <end position="1023"/>
    </location>
</feature>
<dbReference type="PROSITE" id="PS51318">
    <property type="entry name" value="TAT"/>
    <property type="match status" value="1"/>
</dbReference>
<dbReference type="InterPro" id="IPR006311">
    <property type="entry name" value="TAT_signal"/>
</dbReference>
<evidence type="ECO:0000256" key="2">
    <source>
        <dbReference type="ARBA" id="ARBA00012652"/>
    </source>
</evidence>
<dbReference type="Pfam" id="PF08531">
    <property type="entry name" value="Bac_rhamnosid_N"/>
    <property type="match status" value="2"/>
</dbReference>
<dbReference type="InterPro" id="IPR035398">
    <property type="entry name" value="Bac_rhamnosid_C"/>
</dbReference>
<protein>
    <recommendedName>
        <fullName evidence="2">alpha-L-rhamnosidase</fullName>
        <ecNumber evidence="2">3.2.1.40</ecNumber>
    </recommendedName>
</protein>
<dbReference type="AlphaFoldDB" id="A0A0L0JRQ8"/>
<dbReference type="EMBL" id="JPPY01000192">
    <property type="protein sequence ID" value="KND28105.1"/>
    <property type="molecule type" value="Genomic_DNA"/>
</dbReference>
<dbReference type="OrthoDB" id="9761045at2"/>
<evidence type="ECO:0000259" key="6">
    <source>
        <dbReference type="Pfam" id="PF17389"/>
    </source>
</evidence>
<dbReference type="GO" id="GO:0030596">
    <property type="term" value="F:alpha-L-rhamnosidase activity"/>
    <property type="evidence" value="ECO:0007669"/>
    <property type="project" value="UniProtKB-EC"/>
</dbReference>
<reference evidence="9" key="1">
    <citation type="submission" date="2014-07" db="EMBL/GenBank/DDBJ databases">
        <title>Genome sequencing of plant-pathogenic Streptomyces species.</title>
        <authorList>
            <person name="Harrison J."/>
            <person name="Sapp M."/>
            <person name="Thwaites R."/>
            <person name="Studholme D.J."/>
        </authorList>
    </citation>
    <scope>NUCLEOTIDE SEQUENCE [LARGE SCALE GENOMIC DNA]</scope>
    <source>
        <strain evidence="9">NCPPB 4445</strain>
    </source>
</reference>
<evidence type="ECO:0000256" key="1">
    <source>
        <dbReference type="ARBA" id="ARBA00001445"/>
    </source>
</evidence>
<dbReference type="InterPro" id="IPR008928">
    <property type="entry name" value="6-hairpin_glycosidase_sf"/>
</dbReference>
<accession>A0A0L0JRQ8</accession>
<dbReference type="InterPro" id="IPR013737">
    <property type="entry name" value="Bac_rhamnosid_N"/>
</dbReference>
<dbReference type="PANTHER" id="PTHR33307">
    <property type="entry name" value="ALPHA-RHAMNOSIDASE (EUROFUNG)"/>
    <property type="match status" value="1"/>
</dbReference>
<name>A0A0L0JRQ8_9ACTN</name>
<gene>
    <name evidence="8" type="ORF">IQ63_34515</name>
</gene>
<dbReference type="NCBIfam" id="TIGR01409">
    <property type="entry name" value="TAT_signal_seq"/>
    <property type="match status" value="1"/>
</dbReference>
<dbReference type="InterPro" id="IPR016007">
    <property type="entry name" value="Alpha_rhamnosid"/>
</dbReference>
<dbReference type="InterPro" id="IPR008902">
    <property type="entry name" value="Rhamnosid_concanavalin"/>
</dbReference>
<dbReference type="GO" id="GO:0005975">
    <property type="term" value="P:carbohydrate metabolic process"/>
    <property type="evidence" value="ECO:0007669"/>
    <property type="project" value="InterPro"/>
</dbReference>
<dbReference type="Proteomes" id="UP000037151">
    <property type="component" value="Unassembled WGS sequence"/>
</dbReference>
<dbReference type="PATRIC" id="fig|42234.21.peg.7112"/>
<dbReference type="Gene3D" id="2.60.420.10">
    <property type="entry name" value="Maltose phosphorylase, domain 3"/>
    <property type="match status" value="1"/>
</dbReference>
<dbReference type="Gene3D" id="2.60.120.260">
    <property type="entry name" value="Galactose-binding domain-like"/>
    <property type="match status" value="3"/>
</dbReference>
<dbReference type="PIRSF" id="PIRSF010631">
    <property type="entry name" value="A-rhamnsds"/>
    <property type="match status" value="1"/>
</dbReference>
<dbReference type="Pfam" id="PF05592">
    <property type="entry name" value="Bac_rhamnosid"/>
    <property type="match status" value="1"/>
</dbReference>
<dbReference type="InterPro" id="IPR013783">
    <property type="entry name" value="Ig-like_fold"/>
</dbReference>
<keyword evidence="3" id="KW-0378">Hydrolase</keyword>
<evidence type="ECO:0000259" key="7">
    <source>
        <dbReference type="Pfam" id="PF17390"/>
    </source>
</evidence>
<dbReference type="Pfam" id="PF17390">
    <property type="entry name" value="Bac_rhamnosid_C"/>
    <property type="match status" value="1"/>
</dbReference>
<organism evidence="8 9">
    <name type="scientific">Streptomyces acidiscabies</name>
    <dbReference type="NCBI Taxonomy" id="42234"/>
    <lineage>
        <taxon>Bacteria</taxon>
        <taxon>Bacillati</taxon>
        <taxon>Actinomycetota</taxon>
        <taxon>Actinomycetes</taxon>
        <taxon>Kitasatosporales</taxon>
        <taxon>Streptomycetaceae</taxon>
        <taxon>Streptomyces</taxon>
    </lineage>
</organism>
<evidence type="ECO:0000259" key="4">
    <source>
        <dbReference type="Pfam" id="PF05592"/>
    </source>
</evidence>
<feature type="domain" description="Bacterial alpha-L-rhamnosidase N-terminal" evidence="5">
    <location>
        <begin position="376"/>
        <end position="436"/>
    </location>
</feature>
<dbReference type="SUPFAM" id="SSF48208">
    <property type="entry name" value="Six-hairpin glycosidases"/>
    <property type="match status" value="1"/>
</dbReference>
<dbReference type="PANTHER" id="PTHR33307:SF11">
    <property type="entry name" value="ALPHA-L-RHAMNOSIDASE"/>
    <property type="match status" value="1"/>
</dbReference>
<dbReference type="Gene3D" id="1.50.10.10">
    <property type="match status" value="1"/>
</dbReference>
<feature type="domain" description="Alpha-L-rhamnosidase six-hairpin glycosidase" evidence="6">
    <location>
        <begin position="602"/>
        <end position="953"/>
    </location>
</feature>
<dbReference type="Gene3D" id="2.60.40.10">
    <property type="entry name" value="Immunoglobulins"/>
    <property type="match status" value="1"/>
</dbReference>
<sequence>MSKQQSGVLSRRQVVGGIAATGAALAVAPALPTEAEAAESDAVPRPTVRDLTVDGRTGRLLGVDDTAPRLGWRTEGVNRGWTQAAYRIRAARGARDLAAGRYLWDSGTVRSAAQHDIPWGGPPPGSRQEVVWQVRTWGTDGSTTGWSSPATWETGLLRPSDWGKARWIDHPARTLDQPLPLFARAFSTTGRTTRARLYVSGVGLHEVTLNGAPVTDEVLAPGNSNYQLSTEYRAYDVTHLVRPGANTLGVALGHGTALVTRSVTNPATGRTAPYSWWQSQFKGDGTLVAPAEAGATTVKVSGVAGYHVGGTVNVDTGDGGVRLESRRITAVGTAGADGTGITFTPALTASHATGVRVTGSGNPLASTDPSAGAAVTPRLIARLELTGADGTVHAIVSDRTWRTALGPETTANWFSGSDYDARREQPGWNTPGADLTPAARRRDGTPVDWTAAGFAPPPNLTTALVRRIGEPVKIAARLRPVGITQPRPGVWVFDFGQNFAGWPQLNLTGTLPAGTTVTMRPAESLNADGTVNQLSVMGGGAVRGTDVFDAYTTYGAPGGETWHPRFHYFGMQWVQVTGLPAGYTPTEDTLTGLQVHADVPAAGDVRTSSERVNRIHRMARYSIMSNTMSTFTDCPGREKLAYPADYLQPFGALHRTFGYGAYLRTMARHLVEGQSRAGDNIGNVALKAPVYDYGYLGRYGDEINWGDGIVLTPWLLYRTYGDTQTMARAYPRMQAFLAYIRTKKAGTGADAHIVDAALADWSSAEATSGRITGTWAYHQVADRMARMAALIGRDGDASEYRDLASTIKRAFNDAFYNSALGRYTSQGDQGTAGATQAAQGLALDEGLVPDAERGRVLDSLVELIEGYHPFGGGPHLSAGTIGLSPVIRSLIAGRRDDVLWNVLQENTRPSYGYFLAPTTANPQGLTTVPEQWDLLNSKNHMILLQIDEWFHSALAGIRQTDTSVAYRDLVIDPRPVGDLTEAAGSYRTPYGEVTSAWSRQGGVFRLTAVIPPNTSAEIRVPAGGGAPPAASGGAVLQGIEGDRAVYRAGSGTYRFVSRVSS</sequence>